<dbReference type="InterPro" id="IPR025331">
    <property type="entry name" value="TNT"/>
</dbReference>
<accession>A0A4R4ZYW4</accession>
<dbReference type="AlphaFoldDB" id="A0A4R4ZYW4"/>
<comment type="caution">
    <text evidence="2">The sequence shown here is derived from an EMBL/GenBank/DDBJ whole genome shotgun (WGS) entry which is preliminary data.</text>
</comment>
<dbReference type="Pfam" id="PF14021">
    <property type="entry name" value="TNT"/>
    <property type="match status" value="1"/>
</dbReference>
<reference evidence="2 3" key="1">
    <citation type="submission" date="2019-03" db="EMBL/GenBank/DDBJ databases">
        <title>Draft genome sequences of novel Actinobacteria.</title>
        <authorList>
            <person name="Sahin N."/>
            <person name="Ay H."/>
            <person name="Saygin H."/>
        </authorList>
    </citation>
    <scope>NUCLEOTIDE SEQUENCE [LARGE SCALE GENOMIC DNA]</scope>
    <source>
        <strain evidence="2 3">H3C3</strain>
    </source>
</reference>
<organism evidence="2 3">
    <name type="scientific">Actinomadura rubrisoli</name>
    <dbReference type="NCBI Taxonomy" id="2530368"/>
    <lineage>
        <taxon>Bacteria</taxon>
        <taxon>Bacillati</taxon>
        <taxon>Actinomycetota</taxon>
        <taxon>Actinomycetes</taxon>
        <taxon>Streptosporangiales</taxon>
        <taxon>Thermomonosporaceae</taxon>
        <taxon>Actinomadura</taxon>
    </lineage>
</organism>
<dbReference type="RefSeq" id="WP_131903023.1">
    <property type="nucleotide sequence ID" value="NZ_SMKU01000440.1"/>
</dbReference>
<gene>
    <name evidence="2" type="ORF">E1298_42330</name>
</gene>
<dbReference type="Proteomes" id="UP000294513">
    <property type="component" value="Unassembled WGS sequence"/>
</dbReference>
<dbReference type="OrthoDB" id="3449702at2"/>
<evidence type="ECO:0000259" key="1">
    <source>
        <dbReference type="Pfam" id="PF14021"/>
    </source>
</evidence>
<evidence type="ECO:0000313" key="2">
    <source>
        <dbReference type="EMBL" id="TDD64481.1"/>
    </source>
</evidence>
<feature type="domain" description="TNT" evidence="1">
    <location>
        <begin position="212"/>
        <end position="301"/>
    </location>
</feature>
<proteinExistence type="predicted"/>
<protein>
    <submittedName>
        <fullName evidence="2">DUF4237 domain-containing protein</fullName>
    </submittedName>
</protein>
<dbReference type="GO" id="GO:0050135">
    <property type="term" value="F:NADP+ nucleosidase activity"/>
    <property type="evidence" value="ECO:0007669"/>
    <property type="project" value="InterPro"/>
</dbReference>
<keyword evidence="3" id="KW-1185">Reference proteome</keyword>
<name>A0A4R4ZYW4_9ACTN</name>
<evidence type="ECO:0000313" key="3">
    <source>
        <dbReference type="Proteomes" id="UP000294513"/>
    </source>
</evidence>
<sequence>MGPANEDLSTVVQAPQDERDLVAQLAPESPLLFARARRLLQDLSGDAVARFKVGRLGTGCWTVLQGEDGWRAVRWEGDSYSDLASRDTARATVAYAVGALLAEEGSGLNSEVFRLAGLIREGEHDEAKGWREWELTETGQRIWTETENAPRPSSDRLYVALGTLLGRHGCVYFVSAPGKAPAHGPFVSVRQVFEMLAFNALPEAPGEPSELLPAGKVLDGYGDTDQVFLYEVGTPFNKRALWGEPERHRHRFYRLQEPLRVHPGFPVEHTTVSVEQATEDGRGYYLVNTIAELVASGRLRETAAPEATP</sequence>
<dbReference type="EMBL" id="SMKU01000440">
    <property type="protein sequence ID" value="TDD64481.1"/>
    <property type="molecule type" value="Genomic_DNA"/>
</dbReference>